<reference evidence="2 3" key="1">
    <citation type="journal article" date="2022" name="Res Sq">
        <title>Evolution of multicellular longitudinally dividing oral cavity symbionts (Neisseriaceae).</title>
        <authorList>
            <person name="Nyongesa S."/>
            <person name="Weber P."/>
            <person name="Bernet E."/>
            <person name="Pullido F."/>
            <person name="Nieckarz M."/>
            <person name="Delaby M."/>
            <person name="Nieves C."/>
            <person name="Viehboeck T."/>
            <person name="Krause N."/>
            <person name="Rivera-Millot A."/>
            <person name="Nakamura A."/>
            <person name="Vischer N."/>
            <person name="VanNieuwenhze M."/>
            <person name="Brun Y."/>
            <person name="Cava F."/>
            <person name="Bulgheresi S."/>
            <person name="Veyrier F."/>
        </authorList>
    </citation>
    <scope>NUCLEOTIDE SEQUENCE [LARGE SCALE GENOMIC DNA]</scope>
    <source>
        <strain evidence="2 3">CCUG 63373m</strain>
    </source>
</reference>
<dbReference type="SUPFAM" id="SSF159941">
    <property type="entry name" value="MM3350-like"/>
    <property type="match status" value="1"/>
</dbReference>
<dbReference type="RefSeq" id="WP_244783910.1">
    <property type="nucleotide sequence ID" value="NZ_CP091508.1"/>
</dbReference>
<feature type="domain" description="Plasmid pRiA4b Orf3-like" evidence="1">
    <location>
        <begin position="7"/>
        <end position="136"/>
    </location>
</feature>
<keyword evidence="3" id="KW-1185">Reference proteome</keyword>
<gene>
    <name evidence="2" type="ORF">LVJ83_07520</name>
</gene>
<evidence type="ECO:0000313" key="2">
    <source>
        <dbReference type="EMBL" id="UOO80839.1"/>
    </source>
</evidence>
<proteinExistence type="predicted"/>
<dbReference type="InterPro" id="IPR012912">
    <property type="entry name" value="Plasmid_pRiA4b_Orf3-like"/>
</dbReference>
<sequence length="234" mass="27051">MSKKVTMYRFKVSLIGERGQPINKLHRIIEVDGNAPFAMLHEEIFEAFDRFDPHMFKFLLTRQDIKNEQELYGRHEEVSLLDPVPGHGNTTVHNAAQFTIADAGLQEKDIIHYWFDFGDDWMHRLRLEKIFQINDDDPDSDGWYCRTAKRVGKSPPQYSEDSVWENNQEAVLMALAEPQCYGEILWGDLQEEGLDEFFVDQGWVTPCKQPDEVVSLTEAGKAMAAVIKQEIDEN</sequence>
<organism evidence="2 3">
    <name type="scientific">Uruburuella testudinis</name>
    <dbReference type="NCBI Taxonomy" id="1282863"/>
    <lineage>
        <taxon>Bacteria</taxon>
        <taxon>Pseudomonadati</taxon>
        <taxon>Pseudomonadota</taxon>
        <taxon>Betaproteobacteria</taxon>
        <taxon>Neisseriales</taxon>
        <taxon>Neisseriaceae</taxon>
        <taxon>Uruburuella</taxon>
    </lineage>
</organism>
<dbReference type="Pfam" id="PF07929">
    <property type="entry name" value="PRiA4_ORF3"/>
    <property type="match status" value="1"/>
</dbReference>
<dbReference type="EMBL" id="CP091508">
    <property type="protein sequence ID" value="UOO80839.1"/>
    <property type="molecule type" value="Genomic_DNA"/>
</dbReference>
<dbReference type="InterPro" id="IPR024047">
    <property type="entry name" value="MM3350-like_sf"/>
</dbReference>
<accession>A0ABY4DP58</accession>
<evidence type="ECO:0000313" key="3">
    <source>
        <dbReference type="Proteomes" id="UP000829817"/>
    </source>
</evidence>
<name>A0ABY4DP58_9NEIS</name>
<dbReference type="Proteomes" id="UP000829817">
    <property type="component" value="Chromosome"/>
</dbReference>
<dbReference type="Gene3D" id="3.10.290.30">
    <property type="entry name" value="MM3350-like"/>
    <property type="match status" value="1"/>
</dbReference>
<protein>
    <submittedName>
        <fullName evidence="2">Plasmid pRiA4b ORF-3 family protein</fullName>
    </submittedName>
</protein>
<evidence type="ECO:0000259" key="1">
    <source>
        <dbReference type="Pfam" id="PF07929"/>
    </source>
</evidence>